<evidence type="ECO:0000256" key="8">
    <source>
        <dbReference type="ARBA" id="ARBA00023140"/>
    </source>
</evidence>
<comment type="similarity">
    <text evidence="3 12">Belongs to the thiolase-like superfamily. Thiolase family.</text>
</comment>
<keyword evidence="16" id="KW-1185">Reference proteome</keyword>
<proteinExistence type="inferred from homology"/>
<comment type="pathway">
    <text evidence="2">Lipid metabolism; fatty acid metabolism.</text>
</comment>
<protein>
    <submittedName>
        <fullName evidence="15">3-ketoacyl-CoA thiolase with broad chain length specificity</fullName>
    </submittedName>
</protein>
<reference evidence="15 16" key="1">
    <citation type="submission" date="2018-11" db="EMBL/GenBank/DDBJ databases">
        <title>Genome sequence of Apiotrichum porosum DSM 27194.</title>
        <authorList>
            <person name="Aliyu H."/>
            <person name="Gorte O."/>
            <person name="Ochsenreither K."/>
        </authorList>
    </citation>
    <scope>NUCLEOTIDE SEQUENCE [LARGE SCALE GENOMIC DNA]</scope>
    <source>
        <strain evidence="15 16">DSM 27194</strain>
    </source>
</reference>
<evidence type="ECO:0000256" key="5">
    <source>
        <dbReference type="ARBA" id="ARBA00022832"/>
    </source>
</evidence>
<dbReference type="EMBL" id="RSCE01000005">
    <property type="protein sequence ID" value="RSH82410.1"/>
    <property type="molecule type" value="Genomic_DNA"/>
</dbReference>
<accession>A0A427XU90</accession>
<evidence type="ECO:0000256" key="1">
    <source>
        <dbReference type="ARBA" id="ARBA00004275"/>
    </source>
</evidence>
<dbReference type="GO" id="GO:0005777">
    <property type="term" value="C:peroxisome"/>
    <property type="evidence" value="ECO:0007669"/>
    <property type="project" value="UniProtKB-SubCell"/>
</dbReference>
<evidence type="ECO:0000313" key="15">
    <source>
        <dbReference type="EMBL" id="RSH82410.1"/>
    </source>
</evidence>
<evidence type="ECO:0000256" key="3">
    <source>
        <dbReference type="ARBA" id="ARBA00010982"/>
    </source>
</evidence>
<evidence type="ECO:0000256" key="11">
    <source>
        <dbReference type="PIRSR" id="PIRSR000429-1"/>
    </source>
</evidence>
<gene>
    <name evidence="15" type="primary">POT1_2</name>
    <name evidence="15" type="ORF">EHS24_007378</name>
</gene>
<dbReference type="GO" id="GO:0006635">
    <property type="term" value="P:fatty acid beta-oxidation"/>
    <property type="evidence" value="ECO:0007669"/>
    <property type="project" value="TreeGrafter"/>
</dbReference>
<dbReference type="PROSITE" id="PS00737">
    <property type="entry name" value="THIOLASE_2"/>
    <property type="match status" value="1"/>
</dbReference>
<dbReference type="GeneID" id="39591921"/>
<comment type="caution">
    <text evidence="15">The sequence shown here is derived from an EMBL/GenBank/DDBJ whole genome shotgun (WGS) entry which is preliminary data.</text>
</comment>
<dbReference type="GO" id="GO:0003988">
    <property type="term" value="F:acetyl-CoA C-acyltransferase activity"/>
    <property type="evidence" value="ECO:0007669"/>
    <property type="project" value="UniProtKB-EC"/>
</dbReference>
<comment type="catalytic activity">
    <reaction evidence="10">
        <text>an acyl-CoA + acetyl-CoA = a 3-oxoacyl-CoA + CoA</text>
        <dbReference type="Rhea" id="RHEA:21564"/>
        <dbReference type="ChEBI" id="CHEBI:57287"/>
        <dbReference type="ChEBI" id="CHEBI:57288"/>
        <dbReference type="ChEBI" id="CHEBI:58342"/>
        <dbReference type="ChEBI" id="CHEBI:90726"/>
        <dbReference type="EC" id="2.3.1.16"/>
    </reaction>
</comment>
<evidence type="ECO:0000256" key="2">
    <source>
        <dbReference type="ARBA" id="ARBA00004872"/>
    </source>
</evidence>
<dbReference type="InterPro" id="IPR020617">
    <property type="entry name" value="Thiolase_C"/>
</dbReference>
<dbReference type="InterPro" id="IPR016039">
    <property type="entry name" value="Thiolase-like"/>
</dbReference>
<dbReference type="PANTHER" id="PTHR43853">
    <property type="entry name" value="3-KETOACYL-COA THIOLASE, PEROXISOMAL"/>
    <property type="match status" value="1"/>
</dbReference>
<evidence type="ECO:0000256" key="12">
    <source>
        <dbReference type="RuleBase" id="RU003557"/>
    </source>
</evidence>
<dbReference type="RefSeq" id="XP_028476642.1">
    <property type="nucleotide sequence ID" value="XM_028622749.1"/>
</dbReference>
<evidence type="ECO:0000259" key="14">
    <source>
        <dbReference type="Pfam" id="PF02803"/>
    </source>
</evidence>
<comment type="subcellular location">
    <subcellularLocation>
        <location evidence="1">Peroxisome</location>
    </subcellularLocation>
</comment>
<evidence type="ECO:0000259" key="13">
    <source>
        <dbReference type="Pfam" id="PF00108"/>
    </source>
</evidence>
<dbReference type="Gene3D" id="3.40.47.10">
    <property type="match status" value="2"/>
</dbReference>
<feature type="active site" description="Proton acceptor" evidence="11">
    <location>
        <position position="348"/>
    </location>
</feature>
<dbReference type="Pfam" id="PF00108">
    <property type="entry name" value="Thiolase_N"/>
    <property type="match status" value="1"/>
</dbReference>
<dbReference type="OrthoDB" id="5404651at2759"/>
<keyword evidence="4 12" id="KW-0808">Transferase</keyword>
<feature type="active site" description="Proton acceptor" evidence="11">
    <location>
        <position position="378"/>
    </location>
</feature>
<dbReference type="InterPro" id="IPR050215">
    <property type="entry name" value="Thiolase-like_sf_Thiolase"/>
</dbReference>
<evidence type="ECO:0000256" key="9">
    <source>
        <dbReference type="ARBA" id="ARBA00023315"/>
    </source>
</evidence>
<dbReference type="Pfam" id="PF02803">
    <property type="entry name" value="Thiolase_C"/>
    <property type="match status" value="1"/>
</dbReference>
<feature type="active site" description="Acyl-thioester intermediate" evidence="11">
    <location>
        <position position="100"/>
    </location>
</feature>
<dbReference type="AlphaFoldDB" id="A0A427XU90"/>
<evidence type="ECO:0000313" key="16">
    <source>
        <dbReference type="Proteomes" id="UP000279236"/>
    </source>
</evidence>
<dbReference type="Proteomes" id="UP000279236">
    <property type="component" value="Unassembled WGS sequence"/>
</dbReference>
<sequence>MSGKQALLSKNPDDVVILSAKRTPMGKAFKGGLKDARVEDLLAAALKGAIDAAHLDPALVEDVQVGTVRTPRGGASISRMAAFAAGIPIKASLSTVNRQCSSSLQAIWTISNEILAGDIDIGIAAGVESMTHHYNNKPLDHPVSEYVQQNPLAKDCLIPMGITNENIVEDYGVTRAKQDAFAAGSYQKAEAAQKAGRFESEIAPVKLGDNPAIAQDDCLRYGVTAESLAGVKAAFKAGGTTHAGNSSQLTDGAAAVVLARRSVAQRLGLPIIGKVGKVVSTGVPPRIMGVGPAYAIPKVLERAGLQVGDIDIFEINEAFAGQAVYCAEALKIDPAKLNPNGGAIALGHPLGATGARQVATGMAEAKRTKAKFLVTSMCAGTGYGVAGLFVNEAGDARL</sequence>
<dbReference type="SUPFAM" id="SSF53901">
    <property type="entry name" value="Thiolase-like"/>
    <property type="match status" value="2"/>
</dbReference>
<feature type="domain" description="Thiolase N-terminal" evidence="13">
    <location>
        <begin position="15"/>
        <end position="261"/>
    </location>
</feature>
<organism evidence="15 16">
    <name type="scientific">Apiotrichum porosum</name>
    <dbReference type="NCBI Taxonomy" id="105984"/>
    <lineage>
        <taxon>Eukaryota</taxon>
        <taxon>Fungi</taxon>
        <taxon>Dikarya</taxon>
        <taxon>Basidiomycota</taxon>
        <taxon>Agaricomycotina</taxon>
        <taxon>Tremellomycetes</taxon>
        <taxon>Trichosporonales</taxon>
        <taxon>Trichosporonaceae</taxon>
        <taxon>Apiotrichum</taxon>
    </lineage>
</organism>
<evidence type="ECO:0000256" key="6">
    <source>
        <dbReference type="ARBA" id="ARBA00022946"/>
    </source>
</evidence>
<name>A0A427XU90_9TREE</name>
<dbReference type="GO" id="GO:0010124">
    <property type="term" value="P:phenylacetate catabolic process"/>
    <property type="evidence" value="ECO:0007669"/>
    <property type="project" value="TreeGrafter"/>
</dbReference>
<evidence type="ECO:0000256" key="4">
    <source>
        <dbReference type="ARBA" id="ARBA00022679"/>
    </source>
</evidence>
<dbReference type="InterPro" id="IPR020615">
    <property type="entry name" value="Thiolase_acyl_enz_int_AS"/>
</dbReference>
<dbReference type="PANTHER" id="PTHR43853:SF8">
    <property type="entry name" value="3-KETOACYL-COA THIOLASE, PEROXISOMAL"/>
    <property type="match status" value="1"/>
</dbReference>
<keyword evidence="7" id="KW-0443">Lipid metabolism</keyword>
<dbReference type="PIRSF" id="PIRSF000429">
    <property type="entry name" value="Ac-CoA_Ac_transf"/>
    <property type="match status" value="1"/>
</dbReference>
<keyword evidence="9 12" id="KW-0012">Acyltransferase</keyword>
<dbReference type="InterPro" id="IPR002155">
    <property type="entry name" value="Thiolase"/>
</dbReference>
<dbReference type="PROSITE" id="PS00098">
    <property type="entry name" value="THIOLASE_1"/>
    <property type="match status" value="1"/>
</dbReference>
<keyword evidence="5" id="KW-0276">Fatty acid metabolism</keyword>
<dbReference type="NCBIfam" id="TIGR01930">
    <property type="entry name" value="AcCoA-C-Actrans"/>
    <property type="match status" value="1"/>
</dbReference>
<evidence type="ECO:0000256" key="7">
    <source>
        <dbReference type="ARBA" id="ARBA00023098"/>
    </source>
</evidence>
<keyword evidence="8" id="KW-0576">Peroxisome</keyword>
<dbReference type="CDD" id="cd00751">
    <property type="entry name" value="thiolase"/>
    <property type="match status" value="1"/>
</dbReference>
<keyword evidence="6" id="KW-0809">Transit peptide</keyword>
<dbReference type="InterPro" id="IPR020613">
    <property type="entry name" value="Thiolase_CS"/>
</dbReference>
<evidence type="ECO:0000256" key="10">
    <source>
        <dbReference type="ARBA" id="ARBA00047605"/>
    </source>
</evidence>
<dbReference type="InterPro" id="IPR020616">
    <property type="entry name" value="Thiolase_N"/>
</dbReference>
<feature type="domain" description="Thiolase C-terminal" evidence="14">
    <location>
        <begin position="271"/>
        <end position="389"/>
    </location>
</feature>
<dbReference type="STRING" id="105984.A0A427XU90"/>